<protein>
    <submittedName>
        <fullName evidence="2">(Mediterranean fruit fly) hypothetical protein</fullName>
    </submittedName>
</protein>
<name>A0A811U860_CERCA</name>
<evidence type="ECO:0000313" key="2">
    <source>
        <dbReference type="EMBL" id="CAD6993485.1"/>
    </source>
</evidence>
<organism evidence="2 3">
    <name type="scientific">Ceratitis capitata</name>
    <name type="common">Mediterranean fruit fly</name>
    <name type="synonym">Tephritis capitata</name>
    <dbReference type="NCBI Taxonomy" id="7213"/>
    <lineage>
        <taxon>Eukaryota</taxon>
        <taxon>Metazoa</taxon>
        <taxon>Ecdysozoa</taxon>
        <taxon>Arthropoda</taxon>
        <taxon>Hexapoda</taxon>
        <taxon>Insecta</taxon>
        <taxon>Pterygota</taxon>
        <taxon>Neoptera</taxon>
        <taxon>Endopterygota</taxon>
        <taxon>Diptera</taxon>
        <taxon>Brachycera</taxon>
        <taxon>Muscomorpha</taxon>
        <taxon>Tephritoidea</taxon>
        <taxon>Tephritidae</taxon>
        <taxon>Ceratitis</taxon>
        <taxon>Ceratitis</taxon>
    </lineage>
</organism>
<feature type="compositionally biased region" description="Acidic residues" evidence="1">
    <location>
        <begin position="118"/>
        <end position="141"/>
    </location>
</feature>
<gene>
    <name evidence="2" type="ORF">CCAP1982_LOCUS2298</name>
</gene>
<dbReference type="Proteomes" id="UP000606786">
    <property type="component" value="Unassembled WGS sequence"/>
</dbReference>
<dbReference type="EMBL" id="CAJHJT010000001">
    <property type="protein sequence ID" value="CAD6993485.1"/>
    <property type="molecule type" value="Genomic_DNA"/>
</dbReference>
<reference evidence="2" key="1">
    <citation type="submission" date="2020-11" db="EMBL/GenBank/DDBJ databases">
        <authorList>
            <person name="Whitehead M."/>
        </authorList>
    </citation>
    <scope>NUCLEOTIDE SEQUENCE</scope>
    <source>
        <strain evidence="2">EGII</strain>
    </source>
</reference>
<accession>A0A811U860</accession>
<keyword evidence="3" id="KW-1185">Reference proteome</keyword>
<proteinExistence type="predicted"/>
<feature type="region of interest" description="Disordered" evidence="1">
    <location>
        <begin position="102"/>
        <end position="141"/>
    </location>
</feature>
<dbReference type="AlphaFoldDB" id="A0A811U860"/>
<evidence type="ECO:0000313" key="3">
    <source>
        <dbReference type="Proteomes" id="UP000606786"/>
    </source>
</evidence>
<sequence length="141" mass="15845">MRYDAVYLHRLRLRSQQLAQTPNFVVRCDFRNQSQQSLDILLGRQLTASAMAVVSSVHKVRQSKLYLLAAATPVVANINTDNNTHIHTCNCVTHTKQTTTIIQQRNSGDTVGVVAESNDNDNDEQNDDHEGDDEVKYDDFG</sequence>
<comment type="caution">
    <text evidence="2">The sequence shown here is derived from an EMBL/GenBank/DDBJ whole genome shotgun (WGS) entry which is preliminary data.</text>
</comment>
<evidence type="ECO:0000256" key="1">
    <source>
        <dbReference type="SAM" id="MobiDB-lite"/>
    </source>
</evidence>